<evidence type="ECO:0000313" key="2">
    <source>
        <dbReference type="Proteomes" id="UP000555393"/>
    </source>
</evidence>
<accession>A0A841M403</accession>
<evidence type="ECO:0008006" key="3">
    <source>
        <dbReference type="Google" id="ProtNLM"/>
    </source>
</evidence>
<dbReference type="AlphaFoldDB" id="A0A841M403"/>
<dbReference type="Pfam" id="PF11836">
    <property type="entry name" value="Phage_TAC_11"/>
    <property type="match status" value="1"/>
</dbReference>
<dbReference type="Proteomes" id="UP000555393">
    <property type="component" value="Unassembled WGS sequence"/>
</dbReference>
<dbReference type="EMBL" id="JACIIU010000002">
    <property type="protein sequence ID" value="MBB6260314.1"/>
    <property type="molecule type" value="Genomic_DNA"/>
</dbReference>
<evidence type="ECO:0000313" key="1">
    <source>
        <dbReference type="EMBL" id="MBB6260314.1"/>
    </source>
</evidence>
<sequence>MMINKHRGEVGAVLDGRPWTLCLTLGALAELESAFAADDLPKLLARFSAAQLSAQDMIRILCAGLRGGGHSVTLEDVAEMRADGGAAGFARIVAELLTVTFGTTENSVSDKKTIC</sequence>
<comment type="caution">
    <text evidence="1">The sequence shown here is derived from an EMBL/GenBank/DDBJ whole genome shotgun (WGS) entry which is preliminary data.</text>
</comment>
<reference evidence="1 2" key="1">
    <citation type="submission" date="2020-08" db="EMBL/GenBank/DDBJ databases">
        <title>Genomic Encyclopedia of Type Strains, Phase IV (KMG-IV): sequencing the most valuable type-strain genomes for metagenomic binning, comparative biology and taxonomic classification.</title>
        <authorList>
            <person name="Goeker M."/>
        </authorList>
    </citation>
    <scope>NUCLEOTIDE SEQUENCE [LARGE SCALE GENOMIC DNA]</scope>
    <source>
        <strain evidence="1 2">DSM 22336</strain>
    </source>
</reference>
<protein>
    <recommendedName>
        <fullName evidence="3">Gene transfer agent family protein</fullName>
    </recommendedName>
</protein>
<gene>
    <name evidence="1" type="ORF">FHS77_000838</name>
</gene>
<dbReference type="RefSeq" id="WP_246431211.1">
    <property type="nucleotide sequence ID" value="NZ_JACIIU010000002.1"/>
</dbReference>
<organism evidence="1 2">
    <name type="scientific">Paenochrobactrum gallinarii</name>
    <dbReference type="NCBI Taxonomy" id="643673"/>
    <lineage>
        <taxon>Bacteria</taxon>
        <taxon>Pseudomonadati</taxon>
        <taxon>Pseudomonadota</taxon>
        <taxon>Alphaproteobacteria</taxon>
        <taxon>Hyphomicrobiales</taxon>
        <taxon>Brucellaceae</taxon>
        <taxon>Paenochrobactrum</taxon>
    </lineage>
</organism>
<name>A0A841M403_9HYPH</name>
<dbReference type="InterPro" id="IPR021791">
    <property type="entry name" value="Phage_TAC_11"/>
</dbReference>
<keyword evidence="2" id="KW-1185">Reference proteome</keyword>
<proteinExistence type="predicted"/>